<comment type="caution">
    <text evidence="1">The sequence shown here is derived from an EMBL/GenBank/DDBJ whole genome shotgun (WGS) entry which is preliminary data.</text>
</comment>
<evidence type="ECO:0000313" key="1">
    <source>
        <dbReference type="EMBL" id="KKM00610.1"/>
    </source>
</evidence>
<proteinExistence type="predicted"/>
<dbReference type="SUPFAM" id="SSF52540">
    <property type="entry name" value="P-loop containing nucleoside triphosphate hydrolases"/>
    <property type="match status" value="1"/>
</dbReference>
<name>A0A0F9GNX8_9ZZZZ</name>
<protein>
    <submittedName>
        <fullName evidence="1">Uncharacterized protein</fullName>
    </submittedName>
</protein>
<reference evidence="1" key="1">
    <citation type="journal article" date="2015" name="Nature">
        <title>Complex archaea that bridge the gap between prokaryotes and eukaryotes.</title>
        <authorList>
            <person name="Spang A."/>
            <person name="Saw J.H."/>
            <person name="Jorgensen S.L."/>
            <person name="Zaremba-Niedzwiedzka K."/>
            <person name="Martijn J."/>
            <person name="Lind A.E."/>
            <person name="van Eijk R."/>
            <person name="Schleper C."/>
            <person name="Guy L."/>
            <person name="Ettema T.J."/>
        </authorList>
    </citation>
    <scope>NUCLEOTIDE SEQUENCE</scope>
</reference>
<organism evidence="1">
    <name type="scientific">marine sediment metagenome</name>
    <dbReference type="NCBI Taxonomy" id="412755"/>
    <lineage>
        <taxon>unclassified sequences</taxon>
        <taxon>metagenomes</taxon>
        <taxon>ecological metagenomes</taxon>
    </lineage>
</organism>
<dbReference type="InterPro" id="IPR027417">
    <property type="entry name" value="P-loop_NTPase"/>
</dbReference>
<gene>
    <name evidence="1" type="ORF">LCGC14_1802710</name>
</gene>
<sequence>MGIELDDSGQSPEQKTLLISAAEARVDRVNVMAYGPPGCGKTYFATTFPKPFFIDTENGLITARARIKKGEIDDFPGIQTSDFTTVLEIISSPEYRIPALFKGTKWEGYVPETLVIDTISTLEGYIFDDIMENHASAAGKVAQPQWNNLKRKMMALARKSWDCDLNTVMLAHDQAGRTASAEMPSSKEPGPLLTGTLVKQFPAQIDILLFLEQRMQPGGIREYVAHSVNTDGMPARAQGVELDTLIESPSYATIREALDKL</sequence>
<dbReference type="AlphaFoldDB" id="A0A0F9GNX8"/>
<dbReference type="Pfam" id="PF13479">
    <property type="entry name" value="AAA_24"/>
    <property type="match status" value="1"/>
</dbReference>
<accession>A0A0F9GNX8</accession>
<dbReference type="EMBL" id="LAZR01017395">
    <property type="protein sequence ID" value="KKM00610.1"/>
    <property type="molecule type" value="Genomic_DNA"/>
</dbReference>
<dbReference type="Gene3D" id="3.40.50.300">
    <property type="entry name" value="P-loop containing nucleotide triphosphate hydrolases"/>
    <property type="match status" value="1"/>
</dbReference>